<sequence>MMQTLDIIYNHVTDHAPVTALVKISCDVDLSLFTSNVGIMWHKGVHQCTWHQDTLGPRPVWPYDRLCCCCLISGRMS</sequence>
<evidence type="ECO:0000313" key="2">
    <source>
        <dbReference type="Proteomes" id="UP000831701"/>
    </source>
</evidence>
<proteinExistence type="predicted"/>
<accession>A0ACB8VWT8</accession>
<dbReference type="Proteomes" id="UP000831701">
    <property type="component" value="Chromosome 17"/>
</dbReference>
<keyword evidence="2" id="KW-1185">Reference proteome</keyword>
<evidence type="ECO:0000313" key="1">
    <source>
        <dbReference type="EMBL" id="KAI3360019.1"/>
    </source>
</evidence>
<gene>
    <name evidence="1" type="ORF">L3Q82_014354</name>
</gene>
<comment type="caution">
    <text evidence="1">The sequence shown here is derived from an EMBL/GenBank/DDBJ whole genome shotgun (WGS) entry which is preliminary data.</text>
</comment>
<name>A0ACB8VWT8_9TELE</name>
<reference evidence="1" key="1">
    <citation type="submission" date="2022-04" db="EMBL/GenBank/DDBJ databases">
        <title>Jade perch genome.</title>
        <authorList>
            <person name="Chao B."/>
        </authorList>
    </citation>
    <scope>NUCLEOTIDE SEQUENCE</scope>
    <source>
        <strain evidence="1">CB-2022</strain>
    </source>
</reference>
<dbReference type="EMBL" id="CM041547">
    <property type="protein sequence ID" value="KAI3360019.1"/>
    <property type="molecule type" value="Genomic_DNA"/>
</dbReference>
<organism evidence="1 2">
    <name type="scientific">Scortum barcoo</name>
    <name type="common">barcoo grunter</name>
    <dbReference type="NCBI Taxonomy" id="214431"/>
    <lineage>
        <taxon>Eukaryota</taxon>
        <taxon>Metazoa</taxon>
        <taxon>Chordata</taxon>
        <taxon>Craniata</taxon>
        <taxon>Vertebrata</taxon>
        <taxon>Euteleostomi</taxon>
        <taxon>Actinopterygii</taxon>
        <taxon>Neopterygii</taxon>
        <taxon>Teleostei</taxon>
        <taxon>Neoteleostei</taxon>
        <taxon>Acanthomorphata</taxon>
        <taxon>Eupercaria</taxon>
        <taxon>Centrarchiformes</taxon>
        <taxon>Terapontoidei</taxon>
        <taxon>Terapontidae</taxon>
        <taxon>Scortum</taxon>
    </lineage>
</organism>
<protein>
    <submittedName>
        <fullName evidence="1">Uncharacterized protein</fullName>
    </submittedName>
</protein>